<evidence type="ECO:0000256" key="4">
    <source>
        <dbReference type="ARBA" id="ARBA00022790"/>
    </source>
</evidence>
<reference evidence="8" key="1">
    <citation type="journal article" date="2011" name="Genome Biol.">
        <title>Comparative genomics of the social amoebae Dictyostelium discoideum and Dictyostelium purpureum.</title>
        <authorList>
            <consortium name="US DOE Joint Genome Institute (JGI-PGF)"/>
            <person name="Sucgang R."/>
            <person name="Kuo A."/>
            <person name="Tian X."/>
            <person name="Salerno W."/>
            <person name="Parikh A."/>
            <person name="Feasley C.L."/>
            <person name="Dalin E."/>
            <person name="Tu H."/>
            <person name="Huang E."/>
            <person name="Barry K."/>
            <person name="Lindquist E."/>
            <person name="Shapiro H."/>
            <person name="Bruce D."/>
            <person name="Schmutz J."/>
            <person name="Salamov A."/>
            <person name="Fey P."/>
            <person name="Gaudet P."/>
            <person name="Anjard C."/>
            <person name="Babu M.M."/>
            <person name="Basu S."/>
            <person name="Bushmanova Y."/>
            <person name="van der Wel H."/>
            <person name="Katoh-Kurasawa M."/>
            <person name="Dinh C."/>
            <person name="Coutinho P.M."/>
            <person name="Saito T."/>
            <person name="Elias M."/>
            <person name="Schaap P."/>
            <person name="Kay R.R."/>
            <person name="Henrissat B."/>
            <person name="Eichinger L."/>
            <person name="Rivero F."/>
            <person name="Putnam N.H."/>
            <person name="West C.M."/>
            <person name="Loomis W.F."/>
            <person name="Chisholm R.L."/>
            <person name="Shaulsky G."/>
            <person name="Strassmann J.E."/>
            <person name="Queller D.C."/>
            <person name="Kuspa A."/>
            <person name="Grigoriev I.V."/>
        </authorList>
    </citation>
    <scope>NUCLEOTIDE SEQUENCE [LARGE SCALE GENOMIC DNA]</scope>
    <source>
        <strain evidence="8">QSDP1</strain>
    </source>
</reference>
<dbReference type="FunCoup" id="F1A5N9">
    <property type="interactions" value="486"/>
</dbReference>
<gene>
    <name evidence="7" type="ORF">DICPUDRAFT_160083</name>
</gene>
<sequence>MAFTEIDSFVKANDFKKVRQYCENLEIEGRVHSKHQLDTIKSYYGIYMLTLLIENDIVNAKLLYKRIPQDFKNSNQPLKNIWNIVKSISQSDSTSTYKALSEGLGDDYAPLLNTLKKLYQSRTFNLISDAYSSITVNDCSSFLGLSNDDTISFTTSKGWTFDKESNTLKPIPIPKISSASPSGNEQIKSLADYVLFLEK</sequence>
<accession>F1A5N9</accession>
<dbReference type="OrthoDB" id="5351233at2759"/>
<dbReference type="RefSeq" id="XP_003294983.1">
    <property type="nucleotide sequence ID" value="XM_003294935.1"/>
</dbReference>
<evidence type="ECO:0000256" key="3">
    <source>
        <dbReference type="ARBA" id="ARBA00022490"/>
    </source>
</evidence>
<dbReference type="eggNOG" id="KOG4414">
    <property type="taxonomic scope" value="Eukaryota"/>
</dbReference>
<feature type="domain" description="CSN8/PSMD8/EIF3K" evidence="6">
    <location>
        <begin position="41"/>
        <end position="173"/>
    </location>
</feature>
<proteinExistence type="predicted"/>
<evidence type="ECO:0000313" key="8">
    <source>
        <dbReference type="Proteomes" id="UP000001064"/>
    </source>
</evidence>
<name>F1A5N9_DICPU</name>
<dbReference type="GO" id="GO:0000338">
    <property type="term" value="P:protein deneddylation"/>
    <property type="evidence" value="ECO:0007669"/>
    <property type="project" value="InterPro"/>
</dbReference>
<dbReference type="PANTHER" id="PTHR13339:SF0">
    <property type="entry name" value="COP9 SIGNALOSOME COMPLEX SUBUNIT 8"/>
    <property type="match status" value="1"/>
</dbReference>
<dbReference type="PANTHER" id="PTHR13339">
    <property type="entry name" value="COP9 SIGNALOSOME COMPLEX SUBUNIT 8"/>
    <property type="match status" value="1"/>
</dbReference>
<dbReference type="InterPro" id="IPR033464">
    <property type="entry name" value="CSN8_PSD8_EIF3K"/>
</dbReference>
<organism evidence="7 8">
    <name type="scientific">Dictyostelium purpureum</name>
    <name type="common">Slime mold</name>
    <dbReference type="NCBI Taxonomy" id="5786"/>
    <lineage>
        <taxon>Eukaryota</taxon>
        <taxon>Amoebozoa</taxon>
        <taxon>Evosea</taxon>
        <taxon>Eumycetozoa</taxon>
        <taxon>Dictyostelia</taxon>
        <taxon>Dictyosteliales</taxon>
        <taxon>Dictyosteliaceae</taxon>
        <taxon>Dictyostelium</taxon>
    </lineage>
</organism>
<dbReference type="OMA" id="MRIPDKL"/>
<evidence type="ECO:0000256" key="5">
    <source>
        <dbReference type="ARBA" id="ARBA00023242"/>
    </source>
</evidence>
<dbReference type="FunFam" id="1.25.40.990:FF:000040">
    <property type="entry name" value="COP9 signalosome complex subunit 8"/>
    <property type="match status" value="1"/>
</dbReference>
<comment type="subcellular location">
    <subcellularLocation>
        <location evidence="2">Cytoplasm</location>
    </subcellularLocation>
    <subcellularLocation>
        <location evidence="1">Nucleus</location>
    </subcellularLocation>
</comment>
<dbReference type="KEGG" id="dpp:DICPUDRAFT_160083"/>
<keyword evidence="3" id="KW-0963">Cytoplasm</keyword>
<keyword evidence="4" id="KW-0736">Signalosome</keyword>
<dbReference type="GO" id="GO:0005737">
    <property type="term" value="C:cytoplasm"/>
    <property type="evidence" value="ECO:0007669"/>
    <property type="project" value="UniProtKB-SubCell"/>
</dbReference>
<evidence type="ECO:0000313" key="7">
    <source>
        <dbReference type="EMBL" id="EGC28488.1"/>
    </source>
</evidence>
<dbReference type="STRING" id="5786.F1A5N9"/>
<dbReference type="Proteomes" id="UP000001064">
    <property type="component" value="Unassembled WGS sequence"/>
</dbReference>
<dbReference type="AlphaFoldDB" id="F1A5N9"/>
<dbReference type="EMBL" id="GL871619">
    <property type="protein sequence ID" value="EGC28488.1"/>
    <property type="molecule type" value="Genomic_DNA"/>
</dbReference>
<dbReference type="VEuPathDB" id="AmoebaDB:DICPUDRAFT_160083"/>
<dbReference type="Pfam" id="PF10075">
    <property type="entry name" value="CSN8_PSD8_EIF3K"/>
    <property type="match status" value="1"/>
</dbReference>
<dbReference type="GeneID" id="10510864"/>
<dbReference type="GO" id="GO:0010387">
    <property type="term" value="P:COP9 signalosome assembly"/>
    <property type="evidence" value="ECO:0007669"/>
    <property type="project" value="InterPro"/>
</dbReference>
<dbReference type="GO" id="GO:0008180">
    <property type="term" value="C:COP9 signalosome"/>
    <property type="evidence" value="ECO:0000318"/>
    <property type="project" value="GO_Central"/>
</dbReference>
<evidence type="ECO:0000256" key="1">
    <source>
        <dbReference type="ARBA" id="ARBA00004123"/>
    </source>
</evidence>
<dbReference type="Gene3D" id="1.25.40.990">
    <property type="match status" value="1"/>
</dbReference>
<dbReference type="InterPro" id="IPR033205">
    <property type="entry name" value="COP9_CSN8"/>
</dbReference>
<evidence type="ECO:0000259" key="6">
    <source>
        <dbReference type="Pfam" id="PF10075"/>
    </source>
</evidence>
<dbReference type="InParanoid" id="F1A5N9"/>
<protein>
    <recommendedName>
        <fullName evidence="6">CSN8/PSMD8/EIF3K domain-containing protein</fullName>
    </recommendedName>
</protein>
<keyword evidence="5" id="KW-0539">Nucleus</keyword>
<keyword evidence="8" id="KW-1185">Reference proteome</keyword>
<evidence type="ECO:0000256" key="2">
    <source>
        <dbReference type="ARBA" id="ARBA00004496"/>
    </source>
</evidence>